<evidence type="ECO:0000313" key="3">
    <source>
        <dbReference type="Proteomes" id="UP000503129"/>
    </source>
</evidence>
<feature type="transmembrane region" description="Helical" evidence="1">
    <location>
        <begin position="193"/>
        <end position="214"/>
    </location>
</feature>
<dbReference type="Proteomes" id="UP000503129">
    <property type="component" value="Chromosome"/>
</dbReference>
<dbReference type="AlphaFoldDB" id="A0A856MKE5"/>
<feature type="transmembrane region" description="Helical" evidence="1">
    <location>
        <begin position="144"/>
        <end position="166"/>
    </location>
</feature>
<dbReference type="KEGG" id="bsen:DP114_26755"/>
<keyword evidence="3" id="KW-1185">Reference proteome</keyword>
<proteinExistence type="predicted"/>
<feature type="transmembrane region" description="Helical" evidence="1">
    <location>
        <begin position="34"/>
        <end position="53"/>
    </location>
</feature>
<evidence type="ECO:0000256" key="1">
    <source>
        <dbReference type="SAM" id="Phobius"/>
    </source>
</evidence>
<accession>A0A856MKE5</accession>
<organism evidence="2 3">
    <name type="scientific">Brasilonema sennae CENA114</name>
    <dbReference type="NCBI Taxonomy" id="415709"/>
    <lineage>
        <taxon>Bacteria</taxon>
        <taxon>Bacillati</taxon>
        <taxon>Cyanobacteriota</taxon>
        <taxon>Cyanophyceae</taxon>
        <taxon>Nostocales</taxon>
        <taxon>Scytonemataceae</taxon>
        <taxon>Brasilonema</taxon>
        <taxon>Bromeliae group (in: Brasilonema)</taxon>
    </lineage>
</organism>
<evidence type="ECO:0000313" key="2">
    <source>
        <dbReference type="EMBL" id="QDL11022.1"/>
    </source>
</evidence>
<keyword evidence="1" id="KW-0472">Membrane</keyword>
<keyword evidence="1" id="KW-1133">Transmembrane helix</keyword>
<sequence>MSYNIGSPSPIQPLSLGNVVSAGLRLYRSHFKDYFLLALKAYVWLLVPFYGWAKFYALSALISRLAFGELVNQPESISSGQRFVNSRLGQFFLTILLMFFLILGIYLGVVILGVILGGILGFIFSLLGIPFDAIAQQGNAGVSVLYVVLAIIIIIAFLWLLMRYFLVEVPLAIEDNIDGRSTIARSKELTQGYVWRILLIYLVAFLITLPLQIIVQILPTIIQLIFAALVEQYPLVFSIFSTTVSLLNWILSFAGGPVVLPFWQTIKAVVYYDLRSRREGLGLRLRDHEI</sequence>
<name>A0A856MKE5_9CYAN</name>
<dbReference type="EMBL" id="CP030118">
    <property type="protein sequence ID" value="QDL11022.1"/>
    <property type="molecule type" value="Genomic_DNA"/>
</dbReference>
<protein>
    <submittedName>
        <fullName evidence="2">DUF975 domain-containing protein</fullName>
    </submittedName>
</protein>
<feature type="transmembrane region" description="Helical" evidence="1">
    <location>
        <begin position="91"/>
        <end position="124"/>
    </location>
</feature>
<feature type="transmembrane region" description="Helical" evidence="1">
    <location>
        <begin position="221"/>
        <end position="240"/>
    </location>
</feature>
<reference evidence="2 3" key="1">
    <citation type="submission" date="2018-06" db="EMBL/GenBank/DDBJ databases">
        <title>Comparative genomics of Brasilonema spp. strains.</title>
        <authorList>
            <person name="Alvarenga D.O."/>
            <person name="Fiore M.F."/>
            <person name="Varani A.M."/>
        </authorList>
    </citation>
    <scope>NUCLEOTIDE SEQUENCE [LARGE SCALE GENOMIC DNA]</scope>
    <source>
        <strain evidence="2 3">CENA114</strain>
    </source>
</reference>
<dbReference type="RefSeq" id="WP_171977533.1">
    <property type="nucleotide sequence ID" value="NZ_CAWOXK010000001.1"/>
</dbReference>
<feature type="transmembrane region" description="Helical" evidence="1">
    <location>
        <begin position="246"/>
        <end position="270"/>
    </location>
</feature>
<keyword evidence="1" id="KW-0812">Transmembrane</keyword>
<gene>
    <name evidence="2" type="ORF">DP114_26755</name>
</gene>